<evidence type="ECO:0000256" key="3">
    <source>
        <dbReference type="HAMAP-Rule" id="MF_00187"/>
    </source>
</evidence>
<keyword evidence="2 3" id="KW-0501">Molybdenum cofactor biosynthesis</keyword>
<sequence length="299" mass="30913">MATASTRTRTTRLHLDAGTATERADTLAVEEPLQLEVDGEQLTVTMRTPGHDVELALGFLHAEGLLRGADDVVAMRHCTDVGPDGQPTHNLLQIGARPGSRLAGDRVARPFTTTSACGVCGSVSVEEVVARVPDPVHGDDVRVRAEVLAGLPDALRAAQPTFDRTGGLHAAGLFSADGELLCVREDVGRHNAVDKVVGWGLREGRLPLRGTVLVVSGRASFELVQKAAVAGVPVLVAVSAPSSLAVSLAREAGMTLLGFVRPPRANVYAGGHRVDLAAATGRTGTAGTGVGPCPTSVLT</sequence>
<dbReference type="EMBL" id="JBGGTQ010000001">
    <property type="protein sequence ID" value="MEZ0490849.1"/>
    <property type="molecule type" value="Genomic_DNA"/>
</dbReference>
<dbReference type="SUPFAM" id="SSF53927">
    <property type="entry name" value="Cytidine deaminase-like"/>
    <property type="match status" value="1"/>
</dbReference>
<dbReference type="Gene3D" id="3.40.140.10">
    <property type="entry name" value="Cytidine Deaminase, domain 2"/>
    <property type="match status" value="1"/>
</dbReference>
<accession>A0ABV4HWQ3</accession>
<organism evidence="4 5">
    <name type="scientific">Kineococcus mangrovi</name>
    <dbReference type="NCBI Taxonomy" id="1660183"/>
    <lineage>
        <taxon>Bacteria</taxon>
        <taxon>Bacillati</taxon>
        <taxon>Actinomycetota</taxon>
        <taxon>Actinomycetes</taxon>
        <taxon>Kineosporiales</taxon>
        <taxon>Kineosporiaceae</taxon>
        <taxon>Kineococcus</taxon>
    </lineage>
</organism>
<dbReference type="NCBIfam" id="NF001943">
    <property type="entry name" value="PRK00724.1-2"/>
    <property type="match status" value="1"/>
</dbReference>
<dbReference type="NCBIfam" id="TIGR00129">
    <property type="entry name" value="fdhD_narQ"/>
    <property type="match status" value="1"/>
</dbReference>
<feature type="binding site" evidence="3">
    <location>
        <begin position="259"/>
        <end position="264"/>
    </location>
    <ligand>
        <name>Mo-bis(molybdopterin guanine dinucleotide)</name>
        <dbReference type="ChEBI" id="CHEBI:60539"/>
    </ligand>
</feature>
<reference evidence="4 5" key="1">
    <citation type="submission" date="2024-07" db="EMBL/GenBank/DDBJ databases">
        <authorList>
            <person name="Thanompreechachai J."/>
            <person name="Duangmal K."/>
        </authorList>
    </citation>
    <scope>NUCLEOTIDE SEQUENCE [LARGE SCALE GENOMIC DNA]</scope>
    <source>
        <strain evidence="4 5">TBRC 1896</strain>
    </source>
</reference>
<comment type="subcellular location">
    <subcellularLocation>
        <location evidence="3">Cytoplasm</location>
    </subcellularLocation>
</comment>
<dbReference type="Gene3D" id="3.10.20.10">
    <property type="match status" value="1"/>
</dbReference>
<keyword evidence="1 3" id="KW-0963">Cytoplasm</keyword>
<dbReference type="InterPro" id="IPR016193">
    <property type="entry name" value="Cytidine_deaminase-like"/>
</dbReference>
<dbReference type="PANTHER" id="PTHR30592:SF1">
    <property type="entry name" value="SULFUR CARRIER PROTEIN FDHD"/>
    <property type="match status" value="1"/>
</dbReference>
<dbReference type="InterPro" id="IPR003786">
    <property type="entry name" value="FdhD"/>
</dbReference>
<dbReference type="Proteomes" id="UP001566476">
    <property type="component" value="Unassembled WGS sequence"/>
</dbReference>
<evidence type="ECO:0000256" key="1">
    <source>
        <dbReference type="ARBA" id="ARBA00022490"/>
    </source>
</evidence>
<evidence type="ECO:0000256" key="2">
    <source>
        <dbReference type="ARBA" id="ARBA00023150"/>
    </source>
</evidence>
<protein>
    <recommendedName>
        <fullName evidence="3">Sulfur carrier protein FdhD</fullName>
    </recommendedName>
</protein>
<keyword evidence="5" id="KW-1185">Reference proteome</keyword>
<name>A0ABV4HWQ3_9ACTN</name>
<comment type="similarity">
    <text evidence="3">Belongs to the FdhD family.</text>
</comment>
<comment type="caution">
    <text evidence="4">The sequence shown here is derived from an EMBL/GenBank/DDBJ whole genome shotgun (WGS) entry which is preliminary data.</text>
</comment>
<comment type="function">
    <text evidence="3">Required for formate dehydrogenase (FDH) activity. Acts as a sulfur carrier protein that transfers sulfur from IscS to the molybdenum cofactor prior to its insertion into FDH.</text>
</comment>
<proteinExistence type="inferred from homology"/>
<evidence type="ECO:0000313" key="5">
    <source>
        <dbReference type="Proteomes" id="UP001566476"/>
    </source>
</evidence>
<evidence type="ECO:0000313" key="4">
    <source>
        <dbReference type="EMBL" id="MEZ0490849.1"/>
    </source>
</evidence>
<gene>
    <name evidence="3 4" type="primary">fdhD</name>
    <name evidence="4" type="ORF">AB2L28_01185</name>
</gene>
<dbReference type="Pfam" id="PF02634">
    <property type="entry name" value="FdhD-NarQ"/>
    <property type="match status" value="1"/>
</dbReference>
<dbReference type="PANTHER" id="PTHR30592">
    <property type="entry name" value="FORMATE DEHYDROGENASE"/>
    <property type="match status" value="1"/>
</dbReference>
<feature type="active site" description="Cysteine persulfide intermediate" evidence="3">
    <location>
        <position position="117"/>
    </location>
</feature>
<dbReference type="RefSeq" id="WP_370716893.1">
    <property type="nucleotide sequence ID" value="NZ_JBGGTQ010000001.1"/>
</dbReference>
<dbReference type="PIRSF" id="PIRSF015626">
    <property type="entry name" value="FdhD"/>
    <property type="match status" value="1"/>
</dbReference>
<dbReference type="HAMAP" id="MF_00187">
    <property type="entry name" value="FdhD"/>
    <property type="match status" value="1"/>
</dbReference>